<dbReference type="EMBL" id="JAUEPT010000008">
    <property type="protein sequence ID" value="KAK0449385.1"/>
    <property type="molecule type" value="Genomic_DNA"/>
</dbReference>
<gene>
    <name evidence="1" type="ORF">EV421DRAFT_1705030</name>
</gene>
<evidence type="ECO:0000313" key="1">
    <source>
        <dbReference type="EMBL" id="KAK0449385.1"/>
    </source>
</evidence>
<reference evidence="1" key="1">
    <citation type="submission" date="2023-06" db="EMBL/GenBank/DDBJ databases">
        <authorList>
            <consortium name="Lawrence Berkeley National Laboratory"/>
            <person name="Ahrendt S."/>
            <person name="Sahu N."/>
            <person name="Indic B."/>
            <person name="Wong-Bajracharya J."/>
            <person name="Merenyi Z."/>
            <person name="Ke H.-M."/>
            <person name="Monk M."/>
            <person name="Kocsube S."/>
            <person name="Drula E."/>
            <person name="Lipzen A."/>
            <person name="Balint B."/>
            <person name="Henrissat B."/>
            <person name="Andreopoulos B."/>
            <person name="Martin F.M."/>
            <person name="Harder C.B."/>
            <person name="Rigling D."/>
            <person name="Ford K.L."/>
            <person name="Foster G.D."/>
            <person name="Pangilinan J."/>
            <person name="Papanicolaou A."/>
            <person name="Barry K."/>
            <person name="LaButti K."/>
            <person name="Viragh M."/>
            <person name="Koriabine M."/>
            <person name="Yan M."/>
            <person name="Riley R."/>
            <person name="Champramary S."/>
            <person name="Plett K.L."/>
            <person name="Tsai I.J."/>
            <person name="Slot J."/>
            <person name="Sipos G."/>
            <person name="Plett J."/>
            <person name="Nagy L.G."/>
            <person name="Grigoriev I.V."/>
        </authorList>
    </citation>
    <scope>NUCLEOTIDE SEQUENCE</scope>
    <source>
        <strain evidence="1">FPL87.14</strain>
    </source>
</reference>
<accession>A0AA39JX09</accession>
<evidence type="ECO:0000313" key="2">
    <source>
        <dbReference type="Proteomes" id="UP001175226"/>
    </source>
</evidence>
<feature type="non-terminal residue" evidence="1">
    <location>
        <position position="1"/>
    </location>
</feature>
<proteinExistence type="predicted"/>
<keyword evidence="2" id="KW-1185">Reference proteome</keyword>
<protein>
    <submittedName>
        <fullName evidence="1">Uncharacterized protein</fullName>
    </submittedName>
</protein>
<comment type="caution">
    <text evidence="1">The sequence shown here is derived from an EMBL/GenBank/DDBJ whole genome shotgun (WGS) entry which is preliminary data.</text>
</comment>
<name>A0AA39JX09_9AGAR</name>
<sequence length="218" mass="25266">GLCLNWGFYFKATVDCFELGSKDIDEALRCLDDQRHFHDVLPSKETPTFGPYLAFNRQYTYHLFSHARLGRLLFFKNFLQSILENPSVDDCQRHWLWAQLQPQKVAKPDENGICQDPLREFMETVLPWPVPNDFFNKAIYQTLGDIFSLWTPDTPFYIVLDEANVITHGTYCFLRAFEGNPILNEILSTMGRFIDKDMQQIVVDEPVCLVAGSWGKIS</sequence>
<dbReference type="Proteomes" id="UP001175226">
    <property type="component" value="Unassembled WGS sequence"/>
</dbReference>
<organism evidence="1 2">
    <name type="scientific">Armillaria borealis</name>
    <dbReference type="NCBI Taxonomy" id="47425"/>
    <lineage>
        <taxon>Eukaryota</taxon>
        <taxon>Fungi</taxon>
        <taxon>Dikarya</taxon>
        <taxon>Basidiomycota</taxon>
        <taxon>Agaricomycotina</taxon>
        <taxon>Agaricomycetes</taxon>
        <taxon>Agaricomycetidae</taxon>
        <taxon>Agaricales</taxon>
        <taxon>Marasmiineae</taxon>
        <taxon>Physalacriaceae</taxon>
        <taxon>Armillaria</taxon>
    </lineage>
</organism>
<dbReference type="AlphaFoldDB" id="A0AA39JX09"/>